<name>M6CRZ4_9LEPT</name>
<evidence type="ECO:0000313" key="1">
    <source>
        <dbReference type="EMBL" id="EMJ93311.1"/>
    </source>
</evidence>
<reference evidence="1 2" key="1">
    <citation type="submission" date="2013-01" db="EMBL/GenBank/DDBJ databases">
        <authorList>
            <person name="Harkins D.M."/>
            <person name="Durkin A.S."/>
            <person name="Brinkac L.M."/>
            <person name="Haft D.H."/>
            <person name="Selengut J.D."/>
            <person name="Sanka R."/>
            <person name="DePew J."/>
            <person name="Purushe J."/>
            <person name="Galloway R.L."/>
            <person name="Vinetz J.M."/>
            <person name="Sutton G.G."/>
            <person name="Nierman W.C."/>
            <person name="Fouts D.E."/>
        </authorList>
    </citation>
    <scope>NUCLEOTIDE SEQUENCE [LARGE SCALE GENOMIC DNA]</scope>
    <source>
        <strain evidence="1 2">79601</strain>
    </source>
</reference>
<gene>
    <name evidence="1" type="ORF">LEP1GSC194_1573</name>
</gene>
<dbReference type="PATRIC" id="fig|1218565.3.peg.3168"/>
<proteinExistence type="predicted"/>
<dbReference type="EMBL" id="ANIK01000070">
    <property type="protein sequence ID" value="EMJ93311.1"/>
    <property type="molecule type" value="Genomic_DNA"/>
</dbReference>
<accession>M6CRZ4</accession>
<dbReference type="Proteomes" id="UP000011988">
    <property type="component" value="Unassembled WGS sequence"/>
</dbReference>
<protein>
    <submittedName>
        <fullName evidence="1">Uncharacterized protein</fullName>
    </submittedName>
</protein>
<dbReference type="AlphaFoldDB" id="M6CRZ4"/>
<comment type="caution">
    <text evidence="1">The sequence shown here is derived from an EMBL/GenBank/DDBJ whole genome shotgun (WGS) entry which is preliminary data.</text>
</comment>
<sequence>MLTQNITLVFIQCFITLEIERQNKFKKYNIFSKIKIRFFIIKRNANVKLSSLFPSFELPAQNQGGA</sequence>
<evidence type="ECO:0000313" key="2">
    <source>
        <dbReference type="Proteomes" id="UP000011988"/>
    </source>
</evidence>
<organism evidence="1 2">
    <name type="scientific">Leptospira alstonii serovar Sichuan str. 79601</name>
    <dbReference type="NCBI Taxonomy" id="1218565"/>
    <lineage>
        <taxon>Bacteria</taxon>
        <taxon>Pseudomonadati</taxon>
        <taxon>Spirochaetota</taxon>
        <taxon>Spirochaetia</taxon>
        <taxon>Leptospirales</taxon>
        <taxon>Leptospiraceae</taxon>
        <taxon>Leptospira</taxon>
    </lineage>
</organism>